<feature type="domain" description="YhfM-like" evidence="1">
    <location>
        <begin position="57"/>
        <end position="164"/>
    </location>
</feature>
<evidence type="ECO:0000259" key="1">
    <source>
        <dbReference type="Pfam" id="PF26353"/>
    </source>
</evidence>
<dbReference type="PROSITE" id="PS51257">
    <property type="entry name" value="PROKAR_LIPOPROTEIN"/>
    <property type="match status" value="1"/>
</dbReference>
<evidence type="ECO:0000313" key="2">
    <source>
        <dbReference type="EMBL" id="PHG14048.1"/>
    </source>
</evidence>
<name>A0ABD6TIC5_9BACI</name>
<gene>
    <name evidence="2" type="ORF">COI74_27990</name>
</gene>
<evidence type="ECO:0000313" key="3">
    <source>
        <dbReference type="Proteomes" id="UP000225062"/>
    </source>
</evidence>
<dbReference type="Pfam" id="PF26353">
    <property type="entry name" value="YhfM"/>
    <property type="match status" value="1"/>
</dbReference>
<dbReference type="AlphaFoldDB" id="A0ABD6TIC5"/>
<sequence length="167" mass="18873">MGGILLKTLKFGIIGALSITLLIGCTSNSNETKASNKEASTAVKEKEIVYENVMFEQKEVRKLEISPVNSKSSNQVVNKENIKTIFTSMESAEKKTLLLDQEAKNYIHSKMKVTYQDNSIQEFFVWIESDGDIVIAKASDETHGEGYDLRKDNSKKIIQFFEKEPQQ</sequence>
<proteinExistence type="predicted"/>
<organism evidence="2 3">
    <name type="scientific">Bacillus wiedmannii</name>
    <dbReference type="NCBI Taxonomy" id="1890302"/>
    <lineage>
        <taxon>Bacteria</taxon>
        <taxon>Bacillati</taxon>
        <taxon>Bacillota</taxon>
        <taxon>Bacilli</taxon>
        <taxon>Bacillales</taxon>
        <taxon>Bacillaceae</taxon>
        <taxon>Bacillus</taxon>
        <taxon>Bacillus cereus group</taxon>
    </lineage>
</organism>
<dbReference type="EMBL" id="NUUI01000131">
    <property type="protein sequence ID" value="PHG14048.1"/>
    <property type="molecule type" value="Genomic_DNA"/>
</dbReference>
<dbReference type="InterPro" id="IPR058780">
    <property type="entry name" value="YhfM-like_dom"/>
</dbReference>
<comment type="caution">
    <text evidence="2">The sequence shown here is derived from an EMBL/GenBank/DDBJ whole genome shotgun (WGS) entry which is preliminary data.</text>
</comment>
<reference evidence="2 3" key="1">
    <citation type="submission" date="2017-09" db="EMBL/GenBank/DDBJ databases">
        <title>Large-scale bioinformatics analysis of Bacillus genomes uncovers conserved roles of natural products in bacterial physiology.</title>
        <authorList>
            <consortium name="Agbiome Team Llc"/>
            <person name="Bleich R.M."/>
            <person name="Grubbs K.J."/>
            <person name="Santa Maria K.C."/>
            <person name="Allen S.E."/>
            <person name="Farag S."/>
            <person name="Shank E.A."/>
            <person name="Bowers A."/>
        </authorList>
    </citation>
    <scope>NUCLEOTIDE SEQUENCE [LARGE SCALE GENOMIC DNA]</scope>
    <source>
        <strain evidence="2 3">AFS032503</strain>
    </source>
</reference>
<protein>
    <recommendedName>
        <fullName evidence="1">YhfM-like domain-containing protein</fullName>
    </recommendedName>
</protein>
<dbReference type="Proteomes" id="UP000225062">
    <property type="component" value="Unassembled WGS sequence"/>
</dbReference>
<accession>A0ABD6TIC5</accession>